<evidence type="ECO:0000313" key="1">
    <source>
        <dbReference type="EMBL" id="KAJ4708423.1"/>
    </source>
</evidence>
<proteinExistence type="predicted"/>
<comment type="caution">
    <text evidence="1">The sequence shown here is derived from an EMBL/GenBank/DDBJ whole genome shotgun (WGS) entry which is preliminary data.</text>
</comment>
<dbReference type="EMBL" id="CM051403">
    <property type="protein sequence ID" value="KAJ4708423.1"/>
    <property type="molecule type" value="Genomic_DNA"/>
</dbReference>
<protein>
    <submittedName>
        <fullName evidence="1">Thermosome subunit gamma</fullName>
    </submittedName>
</protein>
<keyword evidence="2" id="KW-1185">Reference proteome</keyword>
<sequence length="460" mass="52185">MVSILPFASNSSTDTCSTSATLTLRLSSFKPLKPNPITFLKQKPFKFSSFKILAAAASSSSSPIEDGSADQFLQNNSIADFMRFKTGANGGSGKLQTAVVTYRKKFPWSLLRPFLEVDLVSTIHIADKEYFATLQKELELYDCVLYEMVASRESLQNRRKSANTKKLKGSRSRGFNILGCIQRQMARILMLDFQLDCLDYQAENWYHADLDFETFKLLQLEKGESFFTFARDMTLKSTKAMVQPSIPKDLDPWRSKLLWASRVLPMPLVGLVIIGSVCADVGSQQPEYPEIEALSRLDFGAAMKVFLAKRLTSEFTQVTTDVEENSVIIGERNRAAVEALRRAMDEGHNRIAILYGGGHMPDLGRRLREEFDLFPSRVQWITAWSIRNRDLNSNSLPFLKTMAKVLGWPLNRYQTLALLIFSSVLALDLWFWELFFGTTVNWISQIASQVFQYVDNAQLM</sequence>
<accession>A0ACC1XB58</accession>
<organism evidence="1 2">
    <name type="scientific">Melia azedarach</name>
    <name type="common">Chinaberry tree</name>
    <dbReference type="NCBI Taxonomy" id="155640"/>
    <lineage>
        <taxon>Eukaryota</taxon>
        <taxon>Viridiplantae</taxon>
        <taxon>Streptophyta</taxon>
        <taxon>Embryophyta</taxon>
        <taxon>Tracheophyta</taxon>
        <taxon>Spermatophyta</taxon>
        <taxon>Magnoliopsida</taxon>
        <taxon>eudicotyledons</taxon>
        <taxon>Gunneridae</taxon>
        <taxon>Pentapetalae</taxon>
        <taxon>rosids</taxon>
        <taxon>malvids</taxon>
        <taxon>Sapindales</taxon>
        <taxon>Meliaceae</taxon>
        <taxon>Melia</taxon>
    </lineage>
</organism>
<gene>
    <name evidence="1" type="ORF">OWV82_018368</name>
</gene>
<evidence type="ECO:0000313" key="2">
    <source>
        <dbReference type="Proteomes" id="UP001164539"/>
    </source>
</evidence>
<dbReference type="Proteomes" id="UP001164539">
    <property type="component" value="Chromosome 10"/>
</dbReference>
<reference evidence="1 2" key="1">
    <citation type="journal article" date="2023" name="Science">
        <title>Complex scaffold remodeling in plant triterpene biosynthesis.</title>
        <authorList>
            <person name="De La Pena R."/>
            <person name="Hodgson H."/>
            <person name="Liu J.C."/>
            <person name="Stephenson M.J."/>
            <person name="Martin A.C."/>
            <person name="Owen C."/>
            <person name="Harkess A."/>
            <person name="Leebens-Mack J."/>
            <person name="Jimenez L.E."/>
            <person name="Osbourn A."/>
            <person name="Sattely E.S."/>
        </authorList>
    </citation>
    <scope>NUCLEOTIDE SEQUENCE [LARGE SCALE GENOMIC DNA]</scope>
    <source>
        <strain evidence="2">cv. JPN11</strain>
        <tissue evidence="1">Leaf</tissue>
    </source>
</reference>
<name>A0ACC1XB58_MELAZ</name>